<dbReference type="CDD" id="cd00754">
    <property type="entry name" value="Ubl_MoaD"/>
    <property type="match status" value="1"/>
</dbReference>
<dbReference type="GO" id="GO:0006777">
    <property type="term" value="P:Mo-molybdopterin cofactor biosynthetic process"/>
    <property type="evidence" value="ECO:0007669"/>
    <property type="project" value="UniProtKB-KW"/>
</dbReference>
<proteinExistence type="inferred from homology"/>
<accession>A0AA37TZ87</accession>
<dbReference type="NCBIfam" id="NF008347">
    <property type="entry name" value="PRK11130.1"/>
    <property type="match status" value="1"/>
</dbReference>
<sequence length="82" mass="8983">MIKVLFFAQVRERLGQASVEVDASQVSTTEDLRQHLASQSEKWQLVLANDQLLVAVNQAISNWQSPVADGDEVAFFPPVTGG</sequence>
<gene>
    <name evidence="6" type="primary">moaD</name>
    <name evidence="6" type="ORF">GCM10007894_29620</name>
</gene>
<protein>
    <recommendedName>
        <fullName evidence="5">Molybdopterin synthase sulfur carrier subunit</fullName>
    </recommendedName>
</protein>
<keyword evidence="7" id="KW-1185">Reference proteome</keyword>
<dbReference type="Gene3D" id="3.10.20.30">
    <property type="match status" value="1"/>
</dbReference>
<dbReference type="EMBL" id="BSPO01000014">
    <property type="protein sequence ID" value="GLS84985.1"/>
    <property type="molecule type" value="Genomic_DNA"/>
</dbReference>
<dbReference type="AlphaFoldDB" id="A0AA37TZ87"/>
<dbReference type="InterPro" id="IPR010038">
    <property type="entry name" value="MoaD_arc-typ"/>
</dbReference>
<dbReference type="NCBIfam" id="TIGR01687">
    <property type="entry name" value="moaD_arch"/>
    <property type="match status" value="1"/>
</dbReference>
<dbReference type="InterPro" id="IPR016155">
    <property type="entry name" value="Mopterin_synth/thiamin_S_b"/>
</dbReference>
<dbReference type="NCBIfam" id="TIGR01682">
    <property type="entry name" value="moaD"/>
    <property type="match status" value="1"/>
</dbReference>
<dbReference type="GO" id="GO:0000166">
    <property type="term" value="F:nucleotide binding"/>
    <property type="evidence" value="ECO:0007669"/>
    <property type="project" value="UniProtKB-KW"/>
</dbReference>
<dbReference type="RefSeq" id="WP_095499431.1">
    <property type="nucleotide sequence ID" value="NZ_BSPO01000014.1"/>
</dbReference>
<keyword evidence="2" id="KW-0547">Nucleotide-binding</keyword>
<dbReference type="Proteomes" id="UP001157439">
    <property type="component" value="Unassembled WGS sequence"/>
</dbReference>
<evidence type="ECO:0000256" key="4">
    <source>
        <dbReference type="ARBA" id="ARBA00024200"/>
    </source>
</evidence>
<evidence type="ECO:0000256" key="1">
    <source>
        <dbReference type="ARBA" id="ARBA00005046"/>
    </source>
</evidence>
<evidence type="ECO:0000256" key="2">
    <source>
        <dbReference type="ARBA" id="ARBA00022741"/>
    </source>
</evidence>
<dbReference type="SUPFAM" id="SSF54285">
    <property type="entry name" value="MoaD/ThiS"/>
    <property type="match status" value="1"/>
</dbReference>
<evidence type="ECO:0000313" key="6">
    <source>
        <dbReference type="EMBL" id="GLS84985.1"/>
    </source>
</evidence>
<keyword evidence="3" id="KW-0501">Molybdenum cofactor biosynthesis</keyword>
<evidence type="ECO:0000256" key="3">
    <source>
        <dbReference type="ARBA" id="ARBA00023150"/>
    </source>
</evidence>
<evidence type="ECO:0000256" key="5">
    <source>
        <dbReference type="ARBA" id="ARBA00024247"/>
    </source>
</evidence>
<comment type="pathway">
    <text evidence="1">Cofactor biosynthesis; molybdopterin biosynthesis.</text>
</comment>
<dbReference type="PANTHER" id="PTHR33359:SF1">
    <property type="entry name" value="MOLYBDOPTERIN SYNTHASE SULFUR CARRIER SUBUNIT"/>
    <property type="match status" value="1"/>
</dbReference>
<dbReference type="GO" id="GO:1990133">
    <property type="term" value="C:molybdopterin adenylyltransferase complex"/>
    <property type="evidence" value="ECO:0007669"/>
    <property type="project" value="TreeGrafter"/>
</dbReference>
<dbReference type="InterPro" id="IPR012675">
    <property type="entry name" value="Beta-grasp_dom_sf"/>
</dbReference>
<dbReference type="PANTHER" id="PTHR33359">
    <property type="entry name" value="MOLYBDOPTERIN SYNTHASE SULFUR CARRIER SUBUNIT"/>
    <property type="match status" value="1"/>
</dbReference>
<dbReference type="Pfam" id="PF02597">
    <property type="entry name" value="ThiS"/>
    <property type="match status" value="1"/>
</dbReference>
<reference evidence="6 7" key="1">
    <citation type="journal article" date="2014" name="Int. J. Syst. Evol. Microbiol.">
        <title>Complete genome sequence of Corynebacterium casei LMG S-19264T (=DSM 44701T), isolated from a smear-ripened cheese.</title>
        <authorList>
            <consortium name="US DOE Joint Genome Institute (JGI-PGF)"/>
            <person name="Walter F."/>
            <person name="Albersmeier A."/>
            <person name="Kalinowski J."/>
            <person name="Ruckert C."/>
        </authorList>
    </citation>
    <scope>NUCLEOTIDE SEQUENCE [LARGE SCALE GENOMIC DNA]</scope>
    <source>
        <strain evidence="6 7">NBRC 112785</strain>
    </source>
</reference>
<comment type="caution">
    <text evidence="6">The sequence shown here is derived from an EMBL/GenBank/DDBJ whole genome shotgun (WGS) entry which is preliminary data.</text>
</comment>
<organism evidence="6 7">
    <name type="scientific">Paraferrimonas haliotis</name>
    <dbReference type="NCBI Taxonomy" id="2013866"/>
    <lineage>
        <taxon>Bacteria</taxon>
        <taxon>Pseudomonadati</taxon>
        <taxon>Pseudomonadota</taxon>
        <taxon>Gammaproteobacteria</taxon>
        <taxon>Alteromonadales</taxon>
        <taxon>Ferrimonadaceae</taxon>
        <taxon>Paraferrimonas</taxon>
    </lineage>
</organism>
<name>A0AA37TZ87_9GAMM</name>
<evidence type="ECO:0000313" key="7">
    <source>
        <dbReference type="Proteomes" id="UP001157439"/>
    </source>
</evidence>
<dbReference type="InterPro" id="IPR044672">
    <property type="entry name" value="MOCS2A"/>
</dbReference>
<dbReference type="InterPro" id="IPR003749">
    <property type="entry name" value="ThiS/MoaD-like"/>
</dbReference>
<comment type="similarity">
    <text evidence="4">Belongs to the MoaD family.</text>
</comment>
<dbReference type="FunFam" id="3.10.20.30:FF:000010">
    <property type="entry name" value="Molybdopterin synthase sulfur carrier subunit"/>
    <property type="match status" value="1"/>
</dbReference>